<evidence type="ECO:0000313" key="1">
    <source>
        <dbReference type="EMBL" id="SNB79389.1"/>
    </source>
</evidence>
<organism evidence="1 2">
    <name type="scientific">Rhodoblastus acidophilus</name>
    <name type="common">Rhodopseudomonas acidophila</name>
    <dbReference type="NCBI Taxonomy" id="1074"/>
    <lineage>
        <taxon>Bacteria</taxon>
        <taxon>Pseudomonadati</taxon>
        <taxon>Pseudomonadota</taxon>
        <taxon>Alphaproteobacteria</taxon>
        <taxon>Hyphomicrobiales</taxon>
        <taxon>Rhodoblastaceae</taxon>
        <taxon>Rhodoblastus</taxon>
    </lineage>
</organism>
<keyword evidence="2" id="KW-1185">Reference proteome</keyword>
<gene>
    <name evidence="1" type="ORF">SAMN06265338_11121</name>
</gene>
<proteinExistence type="predicted"/>
<accession>A0A212S326</accession>
<dbReference type="Proteomes" id="UP000198418">
    <property type="component" value="Unassembled WGS sequence"/>
</dbReference>
<evidence type="ECO:0000313" key="2">
    <source>
        <dbReference type="Proteomes" id="UP000198418"/>
    </source>
</evidence>
<dbReference type="RefSeq" id="WP_244593240.1">
    <property type="nucleotide sequence ID" value="NZ_FYDG01000011.1"/>
</dbReference>
<reference evidence="2" key="1">
    <citation type="submission" date="2017-06" db="EMBL/GenBank/DDBJ databases">
        <authorList>
            <person name="Varghese N."/>
            <person name="Submissions S."/>
        </authorList>
    </citation>
    <scope>NUCLEOTIDE SEQUENCE [LARGE SCALE GENOMIC DNA]</scope>
    <source>
        <strain evidence="2">DSM 137</strain>
    </source>
</reference>
<dbReference type="EMBL" id="FYDG01000011">
    <property type="protein sequence ID" value="SNB79389.1"/>
    <property type="molecule type" value="Genomic_DNA"/>
</dbReference>
<name>A0A212S326_RHOAC</name>
<sequence>MMNTTQICRRAPRKAGHESAPHLYVVGQSVRLKGGFAQRTLAKGVYHVTRTLPLLGEFPQYRIRNDDETHERLASQNELEAVDARSGGADLIARTFGHG</sequence>
<protein>
    <submittedName>
        <fullName evidence="1">Uncharacterized protein</fullName>
    </submittedName>
</protein>
<dbReference type="AlphaFoldDB" id="A0A212S326"/>